<dbReference type="Gene3D" id="1.10.630.10">
    <property type="entry name" value="Cytochrome P450"/>
    <property type="match status" value="1"/>
</dbReference>
<keyword evidence="15" id="KW-1185">Reference proteome</keyword>
<keyword evidence="11 13" id="KW-0472">Membrane</keyword>
<comment type="subcellular location">
    <subcellularLocation>
        <location evidence="2">Membrane</location>
    </subcellularLocation>
</comment>
<evidence type="ECO:0000256" key="6">
    <source>
        <dbReference type="ARBA" id="ARBA00022723"/>
    </source>
</evidence>
<keyword evidence="5 13" id="KW-0812">Transmembrane</keyword>
<keyword evidence="9 12" id="KW-0408">Iron</keyword>
<dbReference type="Pfam" id="PF00067">
    <property type="entry name" value="p450"/>
    <property type="match status" value="1"/>
</dbReference>
<keyword evidence="7 13" id="KW-1133">Transmembrane helix</keyword>
<keyword evidence="6 12" id="KW-0479">Metal-binding</keyword>
<dbReference type="InterPro" id="IPR036396">
    <property type="entry name" value="Cyt_P450_sf"/>
</dbReference>
<dbReference type="InterPro" id="IPR002401">
    <property type="entry name" value="Cyt_P450_E_grp-I"/>
</dbReference>
<keyword evidence="4 12" id="KW-0349">Heme</keyword>
<evidence type="ECO:0000256" key="7">
    <source>
        <dbReference type="ARBA" id="ARBA00022989"/>
    </source>
</evidence>
<proteinExistence type="inferred from homology"/>
<dbReference type="AlphaFoldDB" id="A0AAV9URW0"/>
<gene>
    <name evidence="14" type="ORF">TWF730_010398</name>
</gene>
<evidence type="ECO:0000256" key="11">
    <source>
        <dbReference type="ARBA" id="ARBA00023136"/>
    </source>
</evidence>
<evidence type="ECO:0000256" key="10">
    <source>
        <dbReference type="ARBA" id="ARBA00023033"/>
    </source>
</evidence>
<evidence type="ECO:0000256" key="13">
    <source>
        <dbReference type="SAM" id="Phobius"/>
    </source>
</evidence>
<sequence length="550" mass="61316">MPERSTPTSKMLAQTIGFNKDQVLPVAFVVCVTFIGYVIIRSIYYLYFHSLASLPGPFLARITDFYGGYHAWSGRHHYHLYELHKKYGPVVRYGPNRVSFNSAVAVKDIYGASKPLRKSAGYKALLLSGNIFSLFSSIDKSFHGKRRRIMAHGFSDAALRSYEPIVQERIDKFLEILTKEAGDDGWGVSKNMSRLCAGLTFDVMGALVFGQPFKILEDESGLSYVIDAIMSASRSVGVMIHLPAFGKNNILFKLRGFFRLIFLSLQDIKNIKAFLALSTKLVGEKSAQEAAKAAGEDIVKAQGVPNKDILGWILDATDPETGERLSINEVWSEARVLIIAGSDTTSTSLSGALYYLSRNPVILNKLRAELRSTFDSENQIWPGQKINSCSYLKHVIEEALRMSSPVGGILWRETTVDHTVQGIRIPAGTDCGVPIYALHHNTEYFNDPHIFNPDRWDESIVGNESVTTAKSAWIPFQIGSRGCIGRPLANMELVLTLARIVYGFDIRVDESKRAIGQTDVISGYTEFETRDQLTAETIGPFLQFKKNLER</sequence>
<dbReference type="GO" id="GO:0004497">
    <property type="term" value="F:monooxygenase activity"/>
    <property type="evidence" value="ECO:0007669"/>
    <property type="project" value="UniProtKB-KW"/>
</dbReference>
<comment type="cofactor">
    <cofactor evidence="1 12">
        <name>heme</name>
        <dbReference type="ChEBI" id="CHEBI:30413"/>
    </cofactor>
</comment>
<dbReference type="GO" id="GO:0016020">
    <property type="term" value="C:membrane"/>
    <property type="evidence" value="ECO:0007669"/>
    <property type="project" value="UniProtKB-SubCell"/>
</dbReference>
<evidence type="ECO:0000256" key="1">
    <source>
        <dbReference type="ARBA" id="ARBA00001971"/>
    </source>
</evidence>
<dbReference type="GO" id="GO:0016705">
    <property type="term" value="F:oxidoreductase activity, acting on paired donors, with incorporation or reduction of molecular oxygen"/>
    <property type="evidence" value="ECO:0007669"/>
    <property type="project" value="InterPro"/>
</dbReference>
<evidence type="ECO:0000256" key="2">
    <source>
        <dbReference type="ARBA" id="ARBA00004370"/>
    </source>
</evidence>
<feature type="transmembrane region" description="Helical" evidence="13">
    <location>
        <begin position="23"/>
        <end position="47"/>
    </location>
</feature>
<reference evidence="14 15" key="1">
    <citation type="submission" date="2019-10" db="EMBL/GenBank/DDBJ databases">
        <authorList>
            <person name="Palmer J.M."/>
        </authorList>
    </citation>
    <scope>NUCLEOTIDE SEQUENCE [LARGE SCALE GENOMIC DNA]</scope>
    <source>
        <strain evidence="14 15">TWF730</strain>
    </source>
</reference>
<protein>
    <recommendedName>
        <fullName evidence="16">Cytochrome P450</fullName>
    </recommendedName>
</protein>
<dbReference type="PRINTS" id="PR00463">
    <property type="entry name" value="EP450I"/>
</dbReference>
<dbReference type="GO" id="GO:0005506">
    <property type="term" value="F:iron ion binding"/>
    <property type="evidence" value="ECO:0007669"/>
    <property type="project" value="InterPro"/>
</dbReference>
<evidence type="ECO:0000313" key="14">
    <source>
        <dbReference type="EMBL" id="KAK6346064.1"/>
    </source>
</evidence>
<evidence type="ECO:0000256" key="5">
    <source>
        <dbReference type="ARBA" id="ARBA00022692"/>
    </source>
</evidence>
<organism evidence="14 15">
    <name type="scientific">Orbilia blumenaviensis</name>
    <dbReference type="NCBI Taxonomy" id="1796055"/>
    <lineage>
        <taxon>Eukaryota</taxon>
        <taxon>Fungi</taxon>
        <taxon>Dikarya</taxon>
        <taxon>Ascomycota</taxon>
        <taxon>Pezizomycotina</taxon>
        <taxon>Orbiliomycetes</taxon>
        <taxon>Orbiliales</taxon>
        <taxon>Orbiliaceae</taxon>
        <taxon>Orbilia</taxon>
    </lineage>
</organism>
<dbReference type="FunFam" id="1.10.630.10:FF:000063">
    <property type="entry name" value="Cytochrome P450 monooxygenase"/>
    <property type="match status" value="1"/>
</dbReference>
<evidence type="ECO:0008006" key="16">
    <source>
        <dbReference type="Google" id="ProtNLM"/>
    </source>
</evidence>
<name>A0AAV9URW0_9PEZI</name>
<feature type="binding site" description="axial binding residue" evidence="12">
    <location>
        <position position="483"/>
    </location>
    <ligand>
        <name>heme</name>
        <dbReference type="ChEBI" id="CHEBI:30413"/>
    </ligand>
    <ligandPart>
        <name>Fe</name>
        <dbReference type="ChEBI" id="CHEBI:18248"/>
    </ligandPart>
</feature>
<dbReference type="PANTHER" id="PTHR24305">
    <property type="entry name" value="CYTOCHROME P450"/>
    <property type="match status" value="1"/>
</dbReference>
<evidence type="ECO:0000256" key="4">
    <source>
        <dbReference type="ARBA" id="ARBA00022617"/>
    </source>
</evidence>
<evidence type="ECO:0000256" key="9">
    <source>
        <dbReference type="ARBA" id="ARBA00023004"/>
    </source>
</evidence>
<dbReference type="CDD" id="cd11061">
    <property type="entry name" value="CYP67-like"/>
    <property type="match status" value="1"/>
</dbReference>
<evidence type="ECO:0000256" key="3">
    <source>
        <dbReference type="ARBA" id="ARBA00010617"/>
    </source>
</evidence>
<keyword evidence="10" id="KW-0503">Monooxygenase</keyword>
<keyword evidence="8" id="KW-0560">Oxidoreductase</keyword>
<dbReference type="InterPro" id="IPR050121">
    <property type="entry name" value="Cytochrome_P450_monoxygenase"/>
</dbReference>
<dbReference type="SUPFAM" id="SSF48264">
    <property type="entry name" value="Cytochrome P450"/>
    <property type="match status" value="1"/>
</dbReference>
<evidence type="ECO:0000256" key="12">
    <source>
        <dbReference type="PIRSR" id="PIRSR602401-1"/>
    </source>
</evidence>
<dbReference type="PANTHER" id="PTHR24305:SF237">
    <property type="entry name" value="CYTOCHROME P450 MONOOXYGENASE ATNE-RELATED"/>
    <property type="match status" value="1"/>
</dbReference>
<comment type="similarity">
    <text evidence="3">Belongs to the cytochrome P450 family.</text>
</comment>
<evidence type="ECO:0000313" key="15">
    <source>
        <dbReference type="Proteomes" id="UP001373714"/>
    </source>
</evidence>
<comment type="caution">
    <text evidence="14">The sequence shown here is derived from an EMBL/GenBank/DDBJ whole genome shotgun (WGS) entry which is preliminary data.</text>
</comment>
<dbReference type="Proteomes" id="UP001373714">
    <property type="component" value="Unassembled WGS sequence"/>
</dbReference>
<dbReference type="GO" id="GO:1902181">
    <property type="term" value="P:verruculogen biosynthetic process"/>
    <property type="evidence" value="ECO:0007669"/>
    <property type="project" value="UniProtKB-ARBA"/>
</dbReference>
<dbReference type="EMBL" id="JAVHNS010000008">
    <property type="protein sequence ID" value="KAK6346064.1"/>
    <property type="molecule type" value="Genomic_DNA"/>
</dbReference>
<dbReference type="PRINTS" id="PR00385">
    <property type="entry name" value="P450"/>
</dbReference>
<accession>A0AAV9URW0</accession>
<dbReference type="GO" id="GO:0020037">
    <property type="term" value="F:heme binding"/>
    <property type="evidence" value="ECO:0007669"/>
    <property type="project" value="InterPro"/>
</dbReference>
<evidence type="ECO:0000256" key="8">
    <source>
        <dbReference type="ARBA" id="ARBA00023002"/>
    </source>
</evidence>
<dbReference type="InterPro" id="IPR001128">
    <property type="entry name" value="Cyt_P450"/>
</dbReference>